<dbReference type="InterPro" id="IPR003593">
    <property type="entry name" value="AAA+_ATPase"/>
</dbReference>
<dbReference type="SUPFAM" id="SSF52540">
    <property type="entry name" value="P-loop containing nucleoside triphosphate hydrolases"/>
    <property type="match status" value="1"/>
</dbReference>
<protein>
    <submittedName>
        <fullName evidence="5">ABC transporter ATP-binding protein</fullName>
    </submittedName>
</protein>
<dbReference type="CDD" id="cd03230">
    <property type="entry name" value="ABC_DR_subfamily_A"/>
    <property type="match status" value="1"/>
</dbReference>
<keyword evidence="3 5" id="KW-0067">ATP-binding</keyword>
<dbReference type="Pfam" id="PF00005">
    <property type="entry name" value="ABC_tran"/>
    <property type="match status" value="1"/>
</dbReference>
<comment type="caution">
    <text evidence="5">The sequence shown here is derived from an EMBL/GenBank/DDBJ whole genome shotgun (WGS) entry which is preliminary data.</text>
</comment>
<dbReference type="PANTHER" id="PTHR42939">
    <property type="entry name" value="ABC TRANSPORTER ATP-BINDING PROTEIN ALBC-RELATED"/>
    <property type="match status" value="1"/>
</dbReference>
<organism evidence="5 6">
    <name type="scientific">Flavobacterium jejuense</name>
    <dbReference type="NCBI Taxonomy" id="1544455"/>
    <lineage>
        <taxon>Bacteria</taxon>
        <taxon>Pseudomonadati</taxon>
        <taxon>Bacteroidota</taxon>
        <taxon>Flavobacteriia</taxon>
        <taxon>Flavobacteriales</taxon>
        <taxon>Flavobacteriaceae</taxon>
        <taxon>Flavobacterium</taxon>
    </lineage>
</organism>
<dbReference type="RefSeq" id="WP_140963886.1">
    <property type="nucleotide sequence ID" value="NZ_VEVQ02000013.1"/>
</dbReference>
<keyword evidence="2" id="KW-0547">Nucleotide-binding</keyword>
<proteinExistence type="predicted"/>
<gene>
    <name evidence="5" type="ORF">FIA58_016975</name>
</gene>
<dbReference type="InterPro" id="IPR051782">
    <property type="entry name" value="ABC_Transporter_VariousFunc"/>
</dbReference>
<dbReference type="PANTHER" id="PTHR42939:SF1">
    <property type="entry name" value="ABC TRANSPORTER ATP-BINDING PROTEIN ALBC-RELATED"/>
    <property type="match status" value="1"/>
</dbReference>
<reference evidence="5" key="2">
    <citation type="submission" date="2020-02" db="EMBL/GenBank/DDBJ databases">
        <title>Flavobacterium profundi sp. nov., isolated from a deep-sea seamount.</title>
        <authorList>
            <person name="Zhang D.-C."/>
        </authorList>
    </citation>
    <scope>NUCLEOTIDE SEQUENCE</scope>
    <source>
        <strain evidence="5">EC11</strain>
    </source>
</reference>
<dbReference type="PROSITE" id="PS50893">
    <property type="entry name" value="ABC_TRANSPORTER_2"/>
    <property type="match status" value="1"/>
</dbReference>
<evidence type="ECO:0000256" key="1">
    <source>
        <dbReference type="ARBA" id="ARBA00022448"/>
    </source>
</evidence>
<dbReference type="Proteomes" id="UP000817854">
    <property type="component" value="Unassembled WGS sequence"/>
</dbReference>
<evidence type="ECO:0000256" key="3">
    <source>
        <dbReference type="ARBA" id="ARBA00022840"/>
    </source>
</evidence>
<evidence type="ECO:0000313" key="6">
    <source>
        <dbReference type="Proteomes" id="UP000817854"/>
    </source>
</evidence>
<dbReference type="GO" id="GO:0005524">
    <property type="term" value="F:ATP binding"/>
    <property type="evidence" value="ECO:0007669"/>
    <property type="project" value="UniProtKB-KW"/>
</dbReference>
<reference evidence="5" key="1">
    <citation type="submission" date="2019-05" db="EMBL/GenBank/DDBJ databases">
        <authorList>
            <person name="Lianzixin W."/>
        </authorList>
    </citation>
    <scope>NUCLEOTIDE SEQUENCE</scope>
    <source>
        <strain evidence="5">EC11</strain>
    </source>
</reference>
<dbReference type="Gene3D" id="3.40.50.300">
    <property type="entry name" value="P-loop containing nucleotide triphosphate hydrolases"/>
    <property type="match status" value="1"/>
</dbReference>
<evidence type="ECO:0000313" key="5">
    <source>
        <dbReference type="EMBL" id="NHN27375.1"/>
    </source>
</evidence>
<accession>A0ABX0J092</accession>
<name>A0ABX0J092_9FLAO</name>
<dbReference type="SMART" id="SM00382">
    <property type="entry name" value="AAA"/>
    <property type="match status" value="1"/>
</dbReference>
<sequence length="222" mass="24911">MVEIKNIYKQYGGKTILNDINFTINSGEIAVIYGVNGAGKTTLIKCMIDLIKYDGVVKLIPNDKNQIGIYLGHEVLIEKLKVSEYLYLAGHLKNLSKEEIKNKINTLADKLNFIEHLNDLISNVSFGTKTKVLLAASVINSPKLLILDEPFTGLDLIIVDEVVALLKELKKDNCTIFISSHQVNILEDIIDKIFILKNKEIIYNGSVNKNTDLTNFVLSYLK</sequence>
<dbReference type="EMBL" id="VEVQ02000013">
    <property type="protein sequence ID" value="NHN27375.1"/>
    <property type="molecule type" value="Genomic_DNA"/>
</dbReference>
<feature type="domain" description="ABC transporter" evidence="4">
    <location>
        <begin position="2"/>
        <end position="221"/>
    </location>
</feature>
<evidence type="ECO:0000259" key="4">
    <source>
        <dbReference type="PROSITE" id="PS50893"/>
    </source>
</evidence>
<dbReference type="InterPro" id="IPR003439">
    <property type="entry name" value="ABC_transporter-like_ATP-bd"/>
</dbReference>
<keyword evidence="1" id="KW-0813">Transport</keyword>
<dbReference type="InterPro" id="IPR027417">
    <property type="entry name" value="P-loop_NTPase"/>
</dbReference>
<keyword evidence="6" id="KW-1185">Reference proteome</keyword>
<evidence type="ECO:0000256" key="2">
    <source>
        <dbReference type="ARBA" id="ARBA00022741"/>
    </source>
</evidence>